<dbReference type="EMBL" id="CP029347">
    <property type="protein sequence ID" value="AWL11807.1"/>
    <property type="molecule type" value="Genomic_DNA"/>
</dbReference>
<gene>
    <name evidence="2" type="ORF">HMF8227_01329</name>
</gene>
<accession>A0A2S2E470</accession>
<dbReference type="RefSeq" id="WP_109339425.1">
    <property type="nucleotide sequence ID" value="NZ_CP029347.1"/>
</dbReference>
<feature type="transmembrane region" description="Helical" evidence="1">
    <location>
        <begin position="104"/>
        <end position="123"/>
    </location>
</feature>
<evidence type="ECO:0000313" key="3">
    <source>
        <dbReference type="Proteomes" id="UP000245728"/>
    </source>
</evidence>
<dbReference type="OrthoDB" id="6240672at2"/>
<evidence type="ECO:0000256" key="1">
    <source>
        <dbReference type="SAM" id="Phobius"/>
    </source>
</evidence>
<protein>
    <submittedName>
        <fullName evidence="2">Uncharacterized protein</fullName>
    </submittedName>
</protein>
<sequence length="127" mass="14934">MKTDKTPERAERREAPKTRDPVLKLLIVLSILGWSVFVLALVLFHYARPELITGLITYWKLQVREHWLESYSVYLIITVVLTFIISAAGTVIRRKRIRRRGDAIWLNLPVLLVISVMFILYLFKHMD</sequence>
<dbReference type="Proteomes" id="UP000245728">
    <property type="component" value="Chromosome"/>
</dbReference>
<feature type="transmembrane region" description="Helical" evidence="1">
    <location>
        <begin position="21"/>
        <end position="47"/>
    </location>
</feature>
<reference evidence="2 3" key="1">
    <citation type="submission" date="2018-05" db="EMBL/GenBank/DDBJ databases">
        <title>Salinimonas sp. HMF8227 Genome sequencing and assembly.</title>
        <authorList>
            <person name="Kang H."/>
            <person name="Kang J."/>
            <person name="Cha I."/>
            <person name="Kim H."/>
            <person name="Joh K."/>
        </authorList>
    </citation>
    <scope>NUCLEOTIDE SEQUENCE [LARGE SCALE GENOMIC DNA]</scope>
    <source>
        <strain evidence="2 3">HMF8227</strain>
    </source>
</reference>
<keyword evidence="1" id="KW-1133">Transmembrane helix</keyword>
<evidence type="ECO:0000313" key="2">
    <source>
        <dbReference type="EMBL" id="AWL11807.1"/>
    </source>
</evidence>
<name>A0A2S2E470_9ALTE</name>
<dbReference type="AlphaFoldDB" id="A0A2S2E470"/>
<keyword evidence="1" id="KW-0472">Membrane</keyword>
<organism evidence="2 3">
    <name type="scientific">Saliniradius amylolyticus</name>
    <dbReference type="NCBI Taxonomy" id="2183582"/>
    <lineage>
        <taxon>Bacteria</taxon>
        <taxon>Pseudomonadati</taxon>
        <taxon>Pseudomonadota</taxon>
        <taxon>Gammaproteobacteria</taxon>
        <taxon>Alteromonadales</taxon>
        <taxon>Alteromonadaceae</taxon>
        <taxon>Saliniradius</taxon>
    </lineage>
</organism>
<dbReference type="KEGG" id="salh:HMF8227_01329"/>
<keyword evidence="1" id="KW-0812">Transmembrane</keyword>
<keyword evidence="3" id="KW-1185">Reference proteome</keyword>
<proteinExistence type="predicted"/>
<feature type="transmembrane region" description="Helical" evidence="1">
    <location>
        <begin position="71"/>
        <end position="92"/>
    </location>
</feature>